<protein>
    <submittedName>
        <fullName evidence="1">Uncharacterized protein</fullName>
    </submittedName>
</protein>
<proteinExistence type="predicted"/>
<comment type="caution">
    <text evidence="1">The sequence shown here is derived from an EMBL/GenBank/DDBJ whole genome shotgun (WGS) entry which is preliminary data.</text>
</comment>
<dbReference type="Proteomes" id="UP001152622">
    <property type="component" value="Chromosome 1"/>
</dbReference>
<evidence type="ECO:0000313" key="2">
    <source>
        <dbReference type="Proteomes" id="UP001152622"/>
    </source>
</evidence>
<evidence type="ECO:0000313" key="1">
    <source>
        <dbReference type="EMBL" id="KAJ8380867.1"/>
    </source>
</evidence>
<keyword evidence="2" id="KW-1185">Reference proteome</keyword>
<dbReference type="EMBL" id="JAINUF010000001">
    <property type="protein sequence ID" value="KAJ8380867.1"/>
    <property type="molecule type" value="Genomic_DNA"/>
</dbReference>
<organism evidence="1 2">
    <name type="scientific">Synaphobranchus kaupii</name>
    <name type="common">Kaup's arrowtooth eel</name>
    <dbReference type="NCBI Taxonomy" id="118154"/>
    <lineage>
        <taxon>Eukaryota</taxon>
        <taxon>Metazoa</taxon>
        <taxon>Chordata</taxon>
        <taxon>Craniata</taxon>
        <taxon>Vertebrata</taxon>
        <taxon>Euteleostomi</taxon>
        <taxon>Actinopterygii</taxon>
        <taxon>Neopterygii</taxon>
        <taxon>Teleostei</taxon>
        <taxon>Anguilliformes</taxon>
        <taxon>Synaphobranchidae</taxon>
        <taxon>Synaphobranchus</taxon>
    </lineage>
</organism>
<gene>
    <name evidence="1" type="ORF">SKAU_G00016450</name>
</gene>
<sequence length="97" mass="10100">MPWSRIQTECTDTVVQETGHVTGLRQCGGGASAVRLIGKEGGGVGVRREAGLRWVCGTADALSIIRSQPQATAAAFGATRTHTAFDNCPATSEPDQT</sequence>
<name>A0A9Q1GCT8_SYNKA</name>
<dbReference type="AlphaFoldDB" id="A0A9Q1GCT8"/>
<reference evidence="1" key="1">
    <citation type="journal article" date="2023" name="Science">
        <title>Genome structures resolve the early diversification of teleost fishes.</title>
        <authorList>
            <person name="Parey E."/>
            <person name="Louis A."/>
            <person name="Montfort J."/>
            <person name="Bouchez O."/>
            <person name="Roques C."/>
            <person name="Iampietro C."/>
            <person name="Lluch J."/>
            <person name="Castinel A."/>
            <person name="Donnadieu C."/>
            <person name="Desvignes T."/>
            <person name="Floi Bucao C."/>
            <person name="Jouanno E."/>
            <person name="Wen M."/>
            <person name="Mejri S."/>
            <person name="Dirks R."/>
            <person name="Jansen H."/>
            <person name="Henkel C."/>
            <person name="Chen W.J."/>
            <person name="Zahm M."/>
            <person name="Cabau C."/>
            <person name="Klopp C."/>
            <person name="Thompson A.W."/>
            <person name="Robinson-Rechavi M."/>
            <person name="Braasch I."/>
            <person name="Lecointre G."/>
            <person name="Bobe J."/>
            <person name="Postlethwait J.H."/>
            <person name="Berthelot C."/>
            <person name="Roest Crollius H."/>
            <person name="Guiguen Y."/>
        </authorList>
    </citation>
    <scope>NUCLEOTIDE SEQUENCE</scope>
    <source>
        <strain evidence="1">WJC10195</strain>
    </source>
</reference>
<accession>A0A9Q1GCT8</accession>